<evidence type="ECO:0000313" key="3">
    <source>
        <dbReference type="Proteomes" id="UP000219327"/>
    </source>
</evidence>
<sequence>MLKIQFKDGRSDAVTLEAPSKTTGKGKVNDIVVDAYGFGVFHVDLKVEDETVTLTDVVPDGGTLLNGDLLTGVTVARAGDLINIKGVEL</sequence>
<dbReference type="InterPro" id="IPR000253">
    <property type="entry name" value="FHA_dom"/>
</dbReference>
<evidence type="ECO:0000313" key="2">
    <source>
        <dbReference type="EMBL" id="PDH37095.1"/>
    </source>
</evidence>
<protein>
    <recommendedName>
        <fullName evidence="1">FHA domain-containing protein</fullName>
    </recommendedName>
</protein>
<dbReference type="Gene3D" id="2.60.200.20">
    <property type="match status" value="1"/>
</dbReference>
<evidence type="ECO:0000259" key="1">
    <source>
        <dbReference type="Pfam" id="PF00498"/>
    </source>
</evidence>
<dbReference type="SUPFAM" id="SSF49879">
    <property type="entry name" value="SMAD/FHA domain"/>
    <property type="match status" value="1"/>
</dbReference>
<dbReference type="EMBL" id="NTKD01000053">
    <property type="protein sequence ID" value="PDH37095.1"/>
    <property type="molecule type" value="Genomic_DNA"/>
</dbReference>
<dbReference type="Pfam" id="PF00498">
    <property type="entry name" value="FHA"/>
    <property type="match status" value="1"/>
</dbReference>
<organism evidence="2 3">
    <name type="scientific">OM182 bacterium MED-G24</name>
    <dbReference type="NCBI Taxonomy" id="1986255"/>
    <lineage>
        <taxon>Bacteria</taxon>
        <taxon>Pseudomonadati</taxon>
        <taxon>Pseudomonadota</taxon>
        <taxon>Gammaproteobacteria</taxon>
        <taxon>OMG group</taxon>
        <taxon>OM182 clade</taxon>
    </lineage>
</organism>
<reference evidence="2 3" key="1">
    <citation type="submission" date="2017-08" db="EMBL/GenBank/DDBJ databases">
        <title>Fine stratification of microbial communities through a metagenomic profile of the photic zone.</title>
        <authorList>
            <person name="Haro-Moreno J.M."/>
            <person name="Lopez-Perez M."/>
            <person name="De La Torre J."/>
            <person name="Picazo A."/>
            <person name="Camacho A."/>
            <person name="Rodriguez-Valera F."/>
        </authorList>
    </citation>
    <scope>NUCLEOTIDE SEQUENCE [LARGE SCALE GENOMIC DNA]</scope>
    <source>
        <strain evidence="2">MED-G24</strain>
    </source>
</reference>
<accession>A0A2A5WKN6</accession>
<dbReference type="InterPro" id="IPR008984">
    <property type="entry name" value="SMAD_FHA_dom_sf"/>
</dbReference>
<feature type="domain" description="FHA" evidence="1">
    <location>
        <begin position="23"/>
        <end position="84"/>
    </location>
</feature>
<dbReference type="AlphaFoldDB" id="A0A2A5WKN6"/>
<proteinExistence type="predicted"/>
<gene>
    <name evidence="2" type="ORF">CNE99_08605</name>
</gene>
<name>A0A2A5WKN6_9GAMM</name>
<comment type="caution">
    <text evidence="2">The sequence shown here is derived from an EMBL/GenBank/DDBJ whole genome shotgun (WGS) entry which is preliminary data.</text>
</comment>
<dbReference type="Proteomes" id="UP000219327">
    <property type="component" value="Unassembled WGS sequence"/>
</dbReference>